<dbReference type="AlphaFoldDB" id="A0A0N0RSU6"/>
<sequence length="503" mass="55232">MSTVYKQFLAEPTSSLLDDNASLHYVTTTTSFSGASEIIKHLSALQKQVKKKSELFINTVEGKAAIAVEIDTSIQFQTSGGVYLPGIDDNFLVTETAQFPITHIVSFNDDGKIASIRQHWDQGSLLKQLNLIGKSGRNWPIRDSKDQLALIQSCLKSSGSPATQTNDVMSTPAKPRAGIPNAMGDPHASLRLFASREEIQAMDPIEVVSPYAGQRPKHRPHTDFLTDKPLCGDADPYRSSPAKAGLKDPQPNRIFDGYESNELPNDEAPKPKLPHIRAHPTKFDHFDWHVSDENNAPKEPPPFAETPYSKRTSQWSFEDFTTPVKSIPSRGMRKQDTFEWDAQANPSTDQPGEPFISKKTNGLSDGSEQAPTSNSGALGNITNTNGRVKDSEPNFTLSDKPPADSAKSKEPKDATQSLIDAVKTLDINRVNAEESIISQRATTENDRYQQQETRIHVAGDGMGGRRGAARDFLFGGGDDVQPHQPMIARRANPSSSQSSLWDI</sequence>
<reference evidence="2 3" key="1">
    <citation type="submission" date="2015-07" db="EMBL/GenBank/DDBJ databases">
        <title>The genome of the fungus Escovopsis weberi, a specialized disease agent of ant agriculture.</title>
        <authorList>
            <person name="de Man T.J."/>
            <person name="Stajich J.E."/>
            <person name="Kubicek C.P."/>
            <person name="Chenthamara K."/>
            <person name="Atanasova L."/>
            <person name="Druzhinina I.S."/>
            <person name="Birnbaum S."/>
            <person name="Barribeau S.M."/>
            <person name="Teiling C."/>
            <person name="Suen G."/>
            <person name="Currie C."/>
            <person name="Gerardo N.M."/>
        </authorList>
    </citation>
    <scope>NUCLEOTIDE SEQUENCE [LARGE SCALE GENOMIC DNA]</scope>
</reference>
<dbReference type="EMBL" id="LGSR01000029">
    <property type="protein sequence ID" value="KOS16872.1"/>
    <property type="molecule type" value="Genomic_DNA"/>
</dbReference>
<name>A0A0N0RSU6_ESCWE</name>
<feature type="compositionally biased region" description="Polar residues" evidence="1">
    <location>
        <begin position="492"/>
        <end position="503"/>
    </location>
</feature>
<keyword evidence="3" id="KW-1185">Reference proteome</keyword>
<protein>
    <submittedName>
        <fullName evidence="2">Uncharacterized protein</fullName>
    </submittedName>
</protein>
<feature type="region of interest" description="Disordered" evidence="1">
    <location>
        <begin position="459"/>
        <end position="503"/>
    </location>
</feature>
<comment type="caution">
    <text evidence="2">The sequence shown here is derived from an EMBL/GenBank/DDBJ whole genome shotgun (WGS) entry which is preliminary data.</text>
</comment>
<dbReference type="SUPFAM" id="SSF54427">
    <property type="entry name" value="NTF2-like"/>
    <property type="match status" value="1"/>
</dbReference>
<evidence type="ECO:0000256" key="1">
    <source>
        <dbReference type="SAM" id="MobiDB-lite"/>
    </source>
</evidence>
<dbReference type="InterPro" id="IPR032710">
    <property type="entry name" value="NTF2-like_dom_sf"/>
</dbReference>
<dbReference type="OrthoDB" id="1162399at2759"/>
<gene>
    <name evidence="2" type="ORF">ESCO_004718</name>
</gene>
<feature type="compositionally biased region" description="Basic and acidic residues" evidence="1">
    <location>
        <begin position="281"/>
        <end position="296"/>
    </location>
</feature>
<dbReference type="STRING" id="150374.A0A0N0RSU6"/>
<evidence type="ECO:0000313" key="2">
    <source>
        <dbReference type="EMBL" id="KOS16872.1"/>
    </source>
</evidence>
<evidence type="ECO:0000313" key="3">
    <source>
        <dbReference type="Proteomes" id="UP000053831"/>
    </source>
</evidence>
<accession>A0A0N0RSU6</accession>
<feature type="region of interest" description="Disordered" evidence="1">
    <location>
        <begin position="211"/>
        <end position="415"/>
    </location>
</feature>
<feature type="compositionally biased region" description="Polar residues" evidence="1">
    <location>
        <begin position="358"/>
        <end position="386"/>
    </location>
</feature>
<dbReference type="Gene3D" id="3.10.450.50">
    <property type="match status" value="1"/>
</dbReference>
<dbReference type="Proteomes" id="UP000053831">
    <property type="component" value="Unassembled WGS sequence"/>
</dbReference>
<organism evidence="2 3">
    <name type="scientific">Escovopsis weberi</name>
    <dbReference type="NCBI Taxonomy" id="150374"/>
    <lineage>
        <taxon>Eukaryota</taxon>
        <taxon>Fungi</taxon>
        <taxon>Dikarya</taxon>
        <taxon>Ascomycota</taxon>
        <taxon>Pezizomycotina</taxon>
        <taxon>Sordariomycetes</taxon>
        <taxon>Hypocreomycetidae</taxon>
        <taxon>Hypocreales</taxon>
        <taxon>Hypocreaceae</taxon>
        <taxon>Escovopsis</taxon>
    </lineage>
</organism>
<proteinExistence type="predicted"/>